<reference evidence="4 5" key="1">
    <citation type="submission" date="2020-01" db="EMBL/GenBank/DDBJ databases">
        <title>Genome sequence of Desulfovibrio aerotolerans DSM 16695(T).</title>
        <authorList>
            <person name="Karnachuk O."/>
            <person name="Avakyan M."/>
            <person name="Mardanov A."/>
            <person name="Kadnikov V."/>
            <person name="Ravin N."/>
        </authorList>
    </citation>
    <scope>NUCLEOTIDE SEQUENCE [LARGE SCALE GENOMIC DNA]</scope>
    <source>
        <strain evidence="4 5">DSM 16695</strain>
    </source>
</reference>
<dbReference type="Gene3D" id="2.40.280.10">
    <property type="match status" value="1"/>
</dbReference>
<comment type="subcellular location">
    <subcellularLocation>
        <location evidence="3">Cytoplasm</location>
    </subcellularLocation>
    <text evidence="3">The tmRNA-SmpB complex associates with stalled 70S ribosomes.</text>
</comment>
<dbReference type="CDD" id="cd09294">
    <property type="entry name" value="SmpB"/>
    <property type="match status" value="1"/>
</dbReference>
<dbReference type="NCBIfam" id="TIGR00086">
    <property type="entry name" value="smpB"/>
    <property type="match status" value="1"/>
</dbReference>
<keyword evidence="2 3" id="KW-0694">RNA-binding</keyword>
<sequence length="154" mass="17464">MAAKESGEKLIALNKKARHLYEFLEKFEAGMVLVGSELKSLRAGHVSYKDGYVKFQDGEAFLIGVHIAPYANAGDLGHEPERPRKLLLHAGEIHNLRTKVEQKGLTVVPLRMYFKNGRAKVEIALVRGKKTYDRRDDLKSRDLDRDAARELARH</sequence>
<keyword evidence="1 3" id="KW-0963">Cytoplasm</keyword>
<keyword evidence="5" id="KW-1185">Reference proteome</keyword>
<dbReference type="AlphaFoldDB" id="A0A7C9IRY6"/>
<dbReference type="EMBL" id="WVUD01000005">
    <property type="protein sequence ID" value="MYL82527.1"/>
    <property type="molecule type" value="Genomic_DNA"/>
</dbReference>
<gene>
    <name evidence="3 4" type="primary">smpB</name>
    <name evidence="4" type="ORF">GTA51_05165</name>
</gene>
<evidence type="ECO:0000313" key="5">
    <source>
        <dbReference type="Proteomes" id="UP000482487"/>
    </source>
</evidence>
<dbReference type="HAMAP" id="MF_00023">
    <property type="entry name" value="SmpB"/>
    <property type="match status" value="1"/>
</dbReference>
<organism evidence="4 5">
    <name type="scientific">Solidesulfovibrio aerotolerans</name>
    <dbReference type="NCBI Taxonomy" id="295255"/>
    <lineage>
        <taxon>Bacteria</taxon>
        <taxon>Pseudomonadati</taxon>
        <taxon>Thermodesulfobacteriota</taxon>
        <taxon>Desulfovibrionia</taxon>
        <taxon>Desulfovibrionales</taxon>
        <taxon>Desulfovibrionaceae</taxon>
        <taxon>Solidesulfovibrio</taxon>
    </lineage>
</organism>
<dbReference type="RefSeq" id="WP_160959256.1">
    <property type="nucleotide sequence ID" value="NZ_WVUD01000005.1"/>
</dbReference>
<dbReference type="NCBIfam" id="NF003843">
    <property type="entry name" value="PRK05422.1"/>
    <property type="match status" value="1"/>
</dbReference>
<dbReference type="PANTHER" id="PTHR30308:SF2">
    <property type="entry name" value="SSRA-BINDING PROTEIN"/>
    <property type="match status" value="1"/>
</dbReference>
<dbReference type="GO" id="GO:0003723">
    <property type="term" value="F:RNA binding"/>
    <property type="evidence" value="ECO:0007669"/>
    <property type="project" value="UniProtKB-UniRule"/>
</dbReference>
<proteinExistence type="inferred from homology"/>
<comment type="function">
    <text evidence="3">Required for rescue of stalled ribosomes mediated by trans-translation. Binds to transfer-messenger RNA (tmRNA), required for stable association of tmRNA with ribosomes. tmRNA and SmpB together mimic tRNA shape, replacing the anticodon stem-loop with SmpB. tmRNA is encoded by the ssrA gene; the 2 termini fold to resemble tRNA(Ala) and it encodes a 'tag peptide', a short internal open reading frame. During trans-translation Ala-aminoacylated tmRNA acts like a tRNA, entering the A-site of stalled ribosomes, displacing the stalled mRNA. The ribosome then switches to translate the ORF on the tmRNA; the nascent peptide is terminated with the 'tag peptide' encoded by the tmRNA and targeted for degradation. The ribosome is freed to recommence translation, which seems to be the essential function of trans-translation.</text>
</comment>
<dbReference type="Proteomes" id="UP000482487">
    <property type="component" value="Unassembled WGS sequence"/>
</dbReference>
<dbReference type="InterPro" id="IPR020081">
    <property type="entry name" value="SsrA-bd_prot_CS"/>
</dbReference>
<evidence type="ECO:0000256" key="3">
    <source>
        <dbReference type="HAMAP-Rule" id="MF_00023"/>
    </source>
</evidence>
<dbReference type="OrthoDB" id="9805462at2"/>
<name>A0A7C9IRY6_9BACT</name>
<dbReference type="GO" id="GO:0070929">
    <property type="term" value="P:trans-translation"/>
    <property type="evidence" value="ECO:0007669"/>
    <property type="project" value="UniProtKB-UniRule"/>
</dbReference>
<dbReference type="Pfam" id="PF01668">
    <property type="entry name" value="SmpB"/>
    <property type="match status" value="1"/>
</dbReference>
<dbReference type="InterPro" id="IPR023620">
    <property type="entry name" value="SmpB"/>
</dbReference>
<dbReference type="GO" id="GO:0005829">
    <property type="term" value="C:cytosol"/>
    <property type="evidence" value="ECO:0007669"/>
    <property type="project" value="TreeGrafter"/>
</dbReference>
<evidence type="ECO:0000256" key="2">
    <source>
        <dbReference type="ARBA" id="ARBA00022884"/>
    </source>
</evidence>
<dbReference type="PROSITE" id="PS01317">
    <property type="entry name" value="SSRP"/>
    <property type="match status" value="1"/>
</dbReference>
<protein>
    <recommendedName>
        <fullName evidence="3">SsrA-binding protein</fullName>
    </recommendedName>
    <alternativeName>
        <fullName evidence="3">Small protein B</fullName>
    </alternativeName>
</protein>
<evidence type="ECO:0000313" key="4">
    <source>
        <dbReference type="EMBL" id="MYL82527.1"/>
    </source>
</evidence>
<evidence type="ECO:0000256" key="1">
    <source>
        <dbReference type="ARBA" id="ARBA00022490"/>
    </source>
</evidence>
<comment type="caution">
    <text evidence="4">The sequence shown here is derived from an EMBL/GenBank/DDBJ whole genome shotgun (WGS) entry which is preliminary data.</text>
</comment>
<dbReference type="PANTHER" id="PTHR30308">
    <property type="entry name" value="TMRNA-BINDING COMPONENT OF TRANS-TRANSLATION TAGGING COMPLEX"/>
    <property type="match status" value="1"/>
</dbReference>
<dbReference type="GO" id="GO:0070930">
    <property type="term" value="P:trans-translation-dependent protein tagging"/>
    <property type="evidence" value="ECO:0007669"/>
    <property type="project" value="TreeGrafter"/>
</dbReference>
<dbReference type="SUPFAM" id="SSF74982">
    <property type="entry name" value="Small protein B (SmpB)"/>
    <property type="match status" value="1"/>
</dbReference>
<accession>A0A7C9IRY6</accession>
<comment type="similarity">
    <text evidence="3">Belongs to the SmpB family.</text>
</comment>
<dbReference type="InterPro" id="IPR000037">
    <property type="entry name" value="SsrA-bd_prot"/>
</dbReference>